<name>A0A1H2QY73_9RHOB</name>
<sequence length="262" mass="27922">MRRCSLRHGSLPRRRRKQTRPSAHMTGKTWPRRASHRNGPVWPPRRAYGHPRRPGPASGPAKAAHRLGRSPTTPTIPCARSNRSSTFTGDEDSSHRPGRQPFPAARCGQECRSFASDEVGDIVAILNMASPDPPLGRNFPAPVAGPLLIGVRVGQAVKGPGQRLRHAVSCAVRRTSFLPSSSGPGHAARAARTEVIQRAIGQRQDKDHSHSRTARAVVQSGGPDRRRKLCLSGRAGPGPSVAPPSASGAGDSAVRDGARIPV</sequence>
<proteinExistence type="predicted"/>
<evidence type="ECO:0000313" key="2">
    <source>
        <dbReference type="EMBL" id="SDW11888.1"/>
    </source>
</evidence>
<feature type="compositionally biased region" description="Polar residues" evidence="1">
    <location>
        <begin position="70"/>
        <end position="88"/>
    </location>
</feature>
<comment type="caution">
    <text evidence="2">The sequence shown here is derived from an EMBL/GenBank/DDBJ whole genome shotgun (WGS) entry which is preliminary data.</text>
</comment>
<feature type="compositionally biased region" description="Basic residues" evidence="1">
    <location>
        <begin position="1"/>
        <end position="19"/>
    </location>
</feature>
<organism evidence="2 3">
    <name type="scientific">Allgaiera indica</name>
    <dbReference type="NCBI Taxonomy" id="765699"/>
    <lineage>
        <taxon>Bacteria</taxon>
        <taxon>Pseudomonadati</taxon>
        <taxon>Pseudomonadota</taxon>
        <taxon>Alphaproteobacteria</taxon>
        <taxon>Rhodobacterales</taxon>
        <taxon>Paracoccaceae</taxon>
        <taxon>Allgaiera</taxon>
    </lineage>
</organism>
<feature type="compositionally biased region" description="Low complexity" evidence="1">
    <location>
        <begin position="232"/>
        <end position="252"/>
    </location>
</feature>
<feature type="compositionally biased region" description="Basic and acidic residues" evidence="1">
    <location>
        <begin position="253"/>
        <end position="262"/>
    </location>
</feature>
<dbReference type="EMBL" id="FNOB01000001">
    <property type="protein sequence ID" value="SDW11888.1"/>
    <property type="molecule type" value="Genomic_DNA"/>
</dbReference>
<accession>A0A1H2QY73</accession>
<evidence type="ECO:0000256" key="1">
    <source>
        <dbReference type="SAM" id="MobiDB-lite"/>
    </source>
</evidence>
<evidence type="ECO:0000313" key="3">
    <source>
        <dbReference type="Proteomes" id="UP000199541"/>
    </source>
</evidence>
<feature type="region of interest" description="Disordered" evidence="1">
    <location>
        <begin position="1"/>
        <end position="105"/>
    </location>
</feature>
<keyword evidence="3" id="KW-1185">Reference proteome</keyword>
<dbReference type="Proteomes" id="UP000199541">
    <property type="component" value="Unassembled WGS sequence"/>
</dbReference>
<feature type="region of interest" description="Disordered" evidence="1">
    <location>
        <begin position="201"/>
        <end position="262"/>
    </location>
</feature>
<protein>
    <submittedName>
        <fullName evidence="2">Uncharacterized protein</fullName>
    </submittedName>
</protein>
<reference evidence="2 3" key="1">
    <citation type="submission" date="2016-10" db="EMBL/GenBank/DDBJ databases">
        <authorList>
            <person name="Varghese N."/>
            <person name="Submissions S."/>
        </authorList>
    </citation>
    <scope>NUCLEOTIDE SEQUENCE [LARGE SCALE GENOMIC DNA]</scope>
    <source>
        <strain evidence="2 3">DSM 24802</strain>
    </source>
</reference>
<gene>
    <name evidence="2" type="ORF">SAMN05444006_101310</name>
</gene>